<accession>A0A7W6JWG3</accession>
<evidence type="ECO:0000313" key="2">
    <source>
        <dbReference type="Proteomes" id="UP000557392"/>
    </source>
</evidence>
<gene>
    <name evidence="1" type="ORF">GGR46_004416</name>
</gene>
<dbReference type="Pfam" id="PF07938">
    <property type="entry name" value="Fungal_lectin"/>
    <property type="match status" value="1"/>
</dbReference>
<keyword evidence="2" id="KW-1185">Reference proteome</keyword>
<proteinExistence type="predicted"/>
<reference evidence="1 2" key="1">
    <citation type="submission" date="2020-08" db="EMBL/GenBank/DDBJ databases">
        <title>Genomic Encyclopedia of Type Strains, Phase IV (KMG-IV): sequencing the most valuable type-strain genomes for metagenomic binning, comparative biology and taxonomic classification.</title>
        <authorList>
            <person name="Goeker M."/>
        </authorList>
    </citation>
    <scope>NUCLEOTIDE SEQUENCE [LARGE SCALE GENOMIC DNA]</scope>
    <source>
        <strain evidence="1 2">DSM 101806</strain>
    </source>
</reference>
<organism evidence="1 2">
    <name type="scientific">Sphingomonas kyeonggiensis</name>
    <dbReference type="NCBI Taxonomy" id="1268553"/>
    <lineage>
        <taxon>Bacteria</taxon>
        <taxon>Pseudomonadati</taxon>
        <taxon>Pseudomonadota</taxon>
        <taxon>Alphaproteobacteria</taxon>
        <taxon>Sphingomonadales</taxon>
        <taxon>Sphingomonadaceae</taxon>
        <taxon>Sphingomonas</taxon>
    </lineage>
</organism>
<dbReference type="Proteomes" id="UP000557392">
    <property type="component" value="Unassembled WGS sequence"/>
</dbReference>
<name>A0A7W6JWG3_9SPHN</name>
<evidence type="ECO:0008006" key="3">
    <source>
        <dbReference type="Google" id="ProtNLM"/>
    </source>
</evidence>
<comment type="caution">
    <text evidence="1">The sequence shown here is derived from an EMBL/GenBank/DDBJ whole genome shotgun (WGS) entry which is preliminary data.</text>
</comment>
<dbReference type="AlphaFoldDB" id="A0A7W6JWG3"/>
<evidence type="ECO:0000313" key="1">
    <source>
        <dbReference type="EMBL" id="MBB4100827.1"/>
    </source>
</evidence>
<sequence length="100" mass="10717">MSGDNPDFPIGTCATSWFDSNHTLHIRVYSSDGYTISERCNDGQGWVAGASFPGSQASVTVWQDSAGEHIRLYVTGGDVTTEYCSDPGTSGWTKGAYTQP</sequence>
<dbReference type="SUPFAM" id="SSF89372">
    <property type="entry name" value="Fucose-specific lectin"/>
    <property type="match status" value="1"/>
</dbReference>
<dbReference type="Gene3D" id="2.40.128.190">
    <property type="match status" value="1"/>
</dbReference>
<dbReference type="InterPro" id="IPR012475">
    <property type="entry name" value="Fungal_lectin"/>
</dbReference>
<protein>
    <recommendedName>
        <fullName evidence="3">Fucose-binding lectin protein</fullName>
    </recommendedName>
</protein>
<dbReference type="EMBL" id="JACIEH010000004">
    <property type="protein sequence ID" value="MBB4100827.1"/>
    <property type="molecule type" value="Genomic_DNA"/>
</dbReference>